<name>A0A7R8ZSH8_9CRUS</name>
<dbReference type="GO" id="GO:0019853">
    <property type="term" value="P:L-ascorbic acid biosynthetic process"/>
    <property type="evidence" value="ECO:0007669"/>
    <property type="project" value="TreeGrafter"/>
</dbReference>
<feature type="binding site" evidence="3">
    <location>
        <position position="234"/>
    </location>
    <ligand>
        <name>a divalent metal cation</name>
        <dbReference type="ChEBI" id="CHEBI:60240"/>
    </ligand>
</feature>
<proteinExistence type="inferred from homology"/>
<accession>A0A7R8ZSH8</accession>
<comment type="cofactor">
    <cofactor evidence="3">
        <name>Zn(2+)</name>
        <dbReference type="ChEBI" id="CHEBI:29105"/>
    </cofactor>
    <text evidence="3">Binds 1 divalent metal cation per subunit.</text>
</comment>
<protein>
    <submittedName>
        <fullName evidence="4">Uncharacterized protein</fullName>
    </submittedName>
</protein>
<evidence type="ECO:0000313" key="4">
    <source>
        <dbReference type="EMBL" id="CAD7234870.1"/>
    </source>
</evidence>
<dbReference type="OrthoDB" id="423498at2759"/>
<dbReference type="PANTHER" id="PTHR10907:SF66">
    <property type="entry name" value="MIP34848P1-RELATED"/>
    <property type="match status" value="1"/>
</dbReference>
<feature type="binding site" evidence="3">
    <location>
        <position position="128"/>
    </location>
    <ligand>
        <name>substrate</name>
    </ligand>
</feature>
<sequence length="331" mass="35796">MLRRSVLLLLSIVCVSSGYDVDVRIPHNCLNGEGPHWSHALNAYIQVDIPLRSLIRYDPETDNYSKASIVNAGDVTFVVPVKYLPGVYLIGTDLTVSLVYWDGSDGAELEAVALAQADAEIIPGGRLNDGKCDPSGRLYAGTMSPLANNEIRPDFFLYRLVAESESELLRMDVAADNVILSNGMAWSEDLSLMYFADSVFNTVDIFDVDIETGVLSNRRTLFNATEAGVAGAVDGMTIDNEGFLWVAMYGGFAVVRIDPATGDVADRVELPVPNVTSATFGRENLDSMFITTGRFDTDLGEYPLAGMTFEATGLGVTGLRRDSSFVLSSSA</sequence>
<dbReference type="EMBL" id="OB670201">
    <property type="protein sequence ID" value="CAD7234870.1"/>
    <property type="molecule type" value="Genomic_DNA"/>
</dbReference>
<dbReference type="GO" id="GO:0005509">
    <property type="term" value="F:calcium ion binding"/>
    <property type="evidence" value="ECO:0007669"/>
    <property type="project" value="TreeGrafter"/>
</dbReference>
<dbReference type="GO" id="GO:0004341">
    <property type="term" value="F:gluconolactonase activity"/>
    <property type="evidence" value="ECO:0007669"/>
    <property type="project" value="TreeGrafter"/>
</dbReference>
<comment type="similarity">
    <text evidence="1">Belongs to the SMP-30/CGR1 family.</text>
</comment>
<dbReference type="Gene3D" id="2.120.10.30">
    <property type="entry name" value="TolB, C-terminal domain"/>
    <property type="match status" value="1"/>
</dbReference>
<feature type="active site" description="Proton donor/acceptor" evidence="2">
    <location>
        <position position="234"/>
    </location>
</feature>
<evidence type="ECO:0000256" key="1">
    <source>
        <dbReference type="ARBA" id="ARBA00008853"/>
    </source>
</evidence>
<organism evidence="4">
    <name type="scientific">Cyprideis torosa</name>
    <dbReference type="NCBI Taxonomy" id="163714"/>
    <lineage>
        <taxon>Eukaryota</taxon>
        <taxon>Metazoa</taxon>
        <taxon>Ecdysozoa</taxon>
        <taxon>Arthropoda</taxon>
        <taxon>Crustacea</taxon>
        <taxon>Oligostraca</taxon>
        <taxon>Ostracoda</taxon>
        <taxon>Podocopa</taxon>
        <taxon>Podocopida</taxon>
        <taxon>Cytherocopina</taxon>
        <taxon>Cytheroidea</taxon>
        <taxon>Cytherideidae</taxon>
        <taxon>Cyprideis</taxon>
    </lineage>
</organism>
<keyword evidence="3" id="KW-0862">Zinc</keyword>
<reference evidence="4" key="1">
    <citation type="submission" date="2020-11" db="EMBL/GenBank/DDBJ databases">
        <authorList>
            <person name="Tran Van P."/>
        </authorList>
    </citation>
    <scope>NUCLEOTIDE SEQUENCE</scope>
</reference>
<dbReference type="PRINTS" id="PR01790">
    <property type="entry name" value="SMP30FAMILY"/>
</dbReference>
<dbReference type="InterPro" id="IPR011042">
    <property type="entry name" value="6-blade_b-propeller_TolB-like"/>
</dbReference>
<feature type="binding site" evidence="3">
    <location>
        <position position="126"/>
    </location>
    <ligand>
        <name>substrate</name>
    </ligand>
</feature>
<dbReference type="PANTHER" id="PTHR10907">
    <property type="entry name" value="REGUCALCIN"/>
    <property type="match status" value="1"/>
</dbReference>
<feature type="binding site" evidence="3">
    <location>
        <position position="182"/>
    </location>
    <ligand>
        <name>a divalent metal cation</name>
        <dbReference type="ChEBI" id="CHEBI:60240"/>
    </ligand>
</feature>
<dbReference type="SUPFAM" id="SSF63829">
    <property type="entry name" value="Calcium-dependent phosphotriesterase"/>
    <property type="match status" value="1"/>
</dbReference>
<dbReference type="Pfam" id="PF08450">
    <property type="entry name" value="SGL"/>
    <property type="match status" value="1"/>
</dbReference>
<keyword evidence="3" id="KW-0479">Metal-binding</keyword>
<evidence type="ECO:0000256" key="3">
    <source>
        <dbReference type="PIRSR" id="PIRSR605511-2"/>
    </source>
</evidence>
<feature type="binding site" evidence="3">
    <location>
        <position position="33"/>
    </location>
    <ligand>
        <name>a divalent metal cation</name>
        <dbReference type="ChEBI" id="CHEBI:60240"/>
    </ligand>
</feature>
<dbReference type="AlphaFoldDB" id="A0A7R8ZSH8"/>
<gene>
    <name evidence="4" type="ORF">CTOB1V02_LOCUS12686</name>
</gene>
<evidence type="ECO:0000256" key="2">
    <source>
        <dbReference type="PIRSR" id="PIRSR605511-1"/>
    </source>
</evidence>
<dbReference type="InterPro" id="IPR005511">
    <property type="entry name" value="SMP-30"/>
</dbReference>
<dbReference type="InterPro" id="IPR013658">
    <property type="entry name" value="SGL"/>
</dbReference>